<gene>
    <name evidence="1" type="ORF">ACFQ33_20295</name>
</gene>
<comment type="caution">
    <text evidence="1">The sequence shown here is derived from an EMBL/GenBank/DDBJ whole genome shotgun (WGS) entry which is preliminary data.</text>
</comment>
<accession>A0ABW3Z270</accession>
<protein>
    <submittedName>
        <fullName evidence="1">Uncharacterized protein</fullName>
    </submittedName>
</protein>
<proteinExistence type="predicted"/>
<name>A0ABW3Z270_MYCRA</name>
<evidence type="ECO:0000313" key="1">
    <source>
        <dbReference type="EMBL" id="MFD1330232.1"/>
    </source>
</evidence>
<dbReference type="EMBL" id="JBHTNF010000020">
    <property type="protein sequence ID" value="MFD1330232.1"/>
    <property type="molecule type" value="Genomic_DNA"/>
</dbReference>
<sequence>MRTTVSRDEAIKFLERACRNWSKVPRLSEDDIADVASELLRFVASSPNTRAVIPPSVIYAALKDWYGEDDEWSHKQFVAMEKVVSSAIATLQGTLPAVFAAEVNAAEADAVPIHIRDFLGRVQGICMGIAMSGRDHPNPDGALMELYSEAQEILFPTALVRET</sequence>
<keyword evidence="2" id="KW-1185">Reference proteome</keyword>
<dbReference type="Proteomes" id="UP001597173">
    <property type="component" value="Unassembled WGS sequence"/>
</dbReference>
<evidence type="ECO:0000313" key="2">
    <source>
        <dbReference type="Proteomes" id="UP001597173"/>
    </source>
</evidence>
<organism evidence="1 2">
    <name type="scientific">Mycoplana ramosa</name>
    <name type="common">Mycoplana bullata</name>
    <dbReference type="NCBI Taxonomy" id="40837"/>
    <lineage>
        <taxon>Bacteria</taxon>
        <taxon>Pseudomonadati</taxon>
        <taxon>Pseudomonadota</taxon>
        <taxon>Alphaproteobacteria</taxon>
        <taxon>Hyphomicrobiales</taxon>
        <taxon>Rhizobiaceae</taxon>
        <taxon>Mycoplana</taxon>
    </lineage>
</organism>
<reference evidence="2" key="1">
    <citation type="journal article" date="2019" name="Int. J. Syst. Evol. Microbiol.">
        <title>The Global Catalogue of Microorganisms (GCM) 10K type strain sequencing project: providing services to taxonomists for standard genome sequencing and annotation.</title>
        <authorList>
            <consortium name="The Broad Institute Genomics Platform"/>
            <consortium name="The Broad Institute Genome Sequencing Center for Infectious Disease"/>
            <person name="Wu L."/>
            <person name="Ma J."/>
        </authorList>
    </citation>
    <scope>NUCLEOTIDE SEQUENCE [LARGE SCALE GENOMIC DNA]</scope>
    <source>
        <strain evidence="2">CCUG 55609</strain>
    </source>
</reference>
<dbReference type="RefSeq" id="WP_374841151.1">
    <property type="nucleotide sequence ID" value="NZ_JBHEEW010000019.1"/>
</dbReference>